<sequence>MTDEDYPADAATLLMIDRSTVANTRQFTLRFFGEHVPNGVKPSSRSPYRFLTPTLEESSVLTSVSALSLQSTPANLTTQLSEANTPLHHRRDHHSSGLNLCDMIGDSPLPVRPTVVGEDAMLLCRATSNRIAVQNANHFPWKRYMEFLYANRVGNFLCLQKKSERAVEEGEKKQLLRGYKNVIFCYYQEGVVYREHMLHLVSLIEKTAVIKGRRKGDIQCDWITMECLHTVGERTLKVDSFLDSKKKVVSSFAELSEQVNNCARYTTPLCVLQPFREFLHYSKKSNQSSNCFLMYLFLYMEVYFSLGFDNAALLRLATVHGKKPSEKLLLCAVQQLTQNRELSSQNAEMAVNLVSPSLRQRATTEGGAWMKTFILTSAVSLTKAASELERYRQECLLVASPADSHALALAYFVLGLTCSSETTAVEALSRSLVLAPFAHLQSAILLRMADVYMDDTKTSVALPTATSARSVATRLLQIAVSVHPANGAAHVSLAKLYRQHRHNTNAAHELLSRYIKYCFKWSREGFTYVPSAIYVSRSQCMKKSAVSDAETALTLNPRCSFSYQLLAARHMDRRRLEAADEELKKILLLTLQVSDIAIRCRFLVDSINFLRENGATRAASQLHLRYQRLCGLMVLLSMERNAAEETLTPEMNHSILVFLQTIDLH</sequence>
<dbReference type="EMBL" id="LR877145">
    <property type="protein sequence ID" value="CAD2213396.1"/>
    <property type="molecule type" value="Genomic_DNA"/>
</dbReference>
<dbReference type="InterPro" id="IPR011990">
    <property type="entry name" value="TPR-like_helical_dom_sf"/>
</dbReference>
<dbReference type="Proteomes" id="UP000515908">
    <property type="component" value="Chromosome 01"/>
</dbReference>
<gene>
    <name evidence="1" type="ORF">ADEAN_000083700</name>
</gene>
<name>A0A7G2C188_9TRYP</name>
<dbReference type="VEuPathDB" id="TriTrypDB:ADEAN_000083700"/>
<evidence type="ECO:0000313" key="1">
    <source>
        <dbReference type="EMBL" id="CAD2213396.1"/>
    </source>
</evidence>
<dbReference type="OrthoDB" id="9997739at2759"/>
<dbReference type="Gene3D" id="1.25.40.10">
    <property type="entry name" value="Tetratricopeptide repeat domain"/>
    <property type="match status" value="1"/>
</dbReference>
<keyword evidence="2" id="KW-1185">Reference proteome</keyword>
<proteinExistence type="predicted"/>
<accession>A0A7G2C188</accession>
<dbReference type="SUPFAM" id="SSF48452">
    <property type="entry name" value="TPR-like"/>
    <property type="match status" value="1"/>
</dbReference>
<reference evidence="1 2" key="1">
    <citation type="submission" date="2020-08" db="EMBL/GenBank/DDBJ databases">
        <authorList>
            <person name="Newling K."/>
            <person name="Davey J."/>
            <person name="Forrester S."/>
        </authorList>
    </citation>
    <scope>NUCLEOTIDE SEQUENCE [LARGE SCALE GENOMIC DNA]</scope>
    <source>
        <strain evidence="2">Crithidia deanei Carvalho (ATCC PRA-265)</strain>
    </source>
</reference>
<dbReference type="AlphaFoldDB" id="A0A7G2C188"/>
<protein>
    <submittedName>
        <fullName evidence="1">Uncharacterized protein</fullName>
    </submittedName>
</protein>
<evidence type="ECO:0000313" key="2">
    <source>
        <dbReference type="Proteomes" id="UP000515908"/>
    </source>
</evidence>
<organism evidence="1 2">
    <name type="scientific">Angomonas deanei</name>
    <dbReference type="NCBI Taxonomy" id="59799"/>
    <lineage>
        <taxon>Eukaryota</taxon>
        <taxon>Discoba</taxon>
        <taxon>Euglenozoa</taxon>
        <taxon>Kinetoplastea</taxon>
        <taxon>Metakinetoplastina</taxon>
        <taxon>Trypanosomatida</taxon>
        <taxon>Trypanosomatidae</taxon>
        <taxon>Strigomonadinae</taxon>
        <taxon>Angomonas</taxon>
    </lineage>
</organism>